<comment type="caution">
    <text evidence="2">The sequence shown here is derived from an EMBL/GenBank/DDBJ whole genome shotgun (WGS) entry which is preliminary data.</text>
</comment>
<name>A0ABW4P9A5_9NOCA</name>
<proteinExistence type="predicted"/>
<evidence type="ECO:0000256" key="1">
    <source>
        <dbReference type="SAM" id="SignalP"/>
    </source>
</evidence>
<dbReference type="Proteomes" id="UP001597286">
    <property type="component" value="Unassembled WGS sequence"/>
</dbReference>
<evidence type="ECO:0000313" key="3">
    <source>
        <dbReference type="Proteomes" id="UP001597286"/>
    </source>
</evidence>
<dbReference type="EMBL" id="JBHUFB010000013">
    <property type="protein sequence ID" value="MFD1814309.1"/>
    <property type="molecule type" value="Genomic_DNA"/>
</dbReference>
<organism evidence="2 3">
    <name type="scientific">Rhodococcus gannanensis</name>
    <dbReference type="NCBI Taxonomy" id="1960308"/>
    <lineage>
        <taxon>Bacteria</taxon>
        <taxon>Bacillati</taxon>
        <taxon>Actinomycetota</taxon>
        <taxon>Actinomycetes</taxon>
        <taxon>Mycobacteriales</taxon>
        <taxon>Nocardiaceae</taxon>
        <taxon>Rhodococcus</taxon>
    </lineage>
</organism>
<feature type="chain" id="PRO_5046204540" description="DUF732 domain-containing protein" evidence="1">
    <location>
        <begin position="20"/>
        <end position="193"/>
    </location>
</feature>
<dbReference type="PROSITE" id="PS51257">
    <property type="entry name" value="PROKAR_LIPOPROTEIN"/>
    <property type="match status" value="1"/>
</dbReference>
<dbReference type="RefSeq" id="WP_378486781.1">
    <property type="nucleotide sequence ID" value="NZ_JBHUFB010000013.1"/>
</dbReference>
<accession>A0ABW4P9A5</accession>
<evidence type="ECO:0000313" key="2">
    <source>
        <dbReference type="EMBL" id="MFD1814309.1"/>
    </source>
</evidence>
<feature type="signal peptide" evidence="1">
    <location>
        <begin position="1"/>
        <end position="19"/>
    </location>
</feature>
<protein>
    <recommendedName>
        <fullName evidence="4">DUF732 domain-containing protein</fullName>
    </recommendedName>
</protein>
<keyword evidence="1" id="KW-0732">Signal</keyword>
<keyword evidence="3" id="KW-1185">Reference proteome</keyword>
<evidence type="ECO:0008006" key="4">
    <source>
        <dbReference type="Google" id="ProtNLM"/>
    </source>
</evidence>
<reference evidence="3" key="1">
    <citation type="journal article" date="2019" name="Int. J. Syst. Evol. Microbiol.">
        <title>The Global Catalogue of Microorganisms (GCM) 10K type strain sequencing project: providing services to taxonomists for standard genome sequencing and annotation.</title>
        <authorList>
            <consortium name="The Broad Institute Genomics Platform"/>
            <consortium name="The Broad Institute Genome Sequencing Center for Infectious Disease"/>
            <person name="Wu L."/>
            <person name="Ma J."/>
        </authorList>
    </citation>
    <scope>NUCLEOTIDE SEQUENCE [LARGE SCALE GENOMIC DNA]</scope>
    <source>
        <strain evidence="3">DT72</strain>
    </source>
</reference>
<sequence length="193" mass="20223">MKLARRTITAAAVSAVALAAVLTGCSSESTDTATSGSECVDATLPNATADEIVDVLRPQPAGEEDDAYRQLVTQFEAARAAEVERVQSSSVFTGVPEGGDAAFVTAVCGQARWDSATTADGVEVASVRGQRAVIASAGHTFCDTYEQLLPSAESTEAWSDWPGYVEMMTRGDDSDDAKQLYASALENICPQFA</sequence>
<gene>
    <name evidence="2" type="ORF">ACFSJG_18990</name>
</gene>